<evidence type="ECO:0000256" key="1">
    <source>
        <dbReference type="ARBA" id="ARBA00004141"/>
    </source>
</evidence>
<dbReference type="InterPro" id="IPR051533">
    <property type="entry name" value="WaaL-like"/>
</dbReference>
<feature type="transmembrane region" description="Helical" evidence="5">
    <location>
        <begin position="35"/>
        <end position="55"/>
    </location>
</feature>
<keyword evidence="4 5" id="KW-0472">Membrane</keyword>
<dbReference type="GO" id="GO:0016020">
    <property type="term" value="C:membrane"/>
    <property type="evidence" value="ECO:0007669"/>
    <property type="project" value="UniProtKB-SubCell"/>
</dbReference>
<feature type="transmembrane region" description="Helical" evidence="5">
    <location>
        <begin position="402"/>
        <end position="420"/>
    </location>
</feature>
<keyword evidence="3 5" id="KW-1133">Transmembrane helix</keyword>
<dbReference type="PANTHER" id="PTHR37422">
    <property type="entry name" value="TEICHURONIC ACID BIOSYNTHESIS PROTEIN TUAE"/>
    <property type="match status" value="1"/>
</dbReference>
<dbReference type="Proteomes" id="UP000504693">
    <property type="component" value="Chromosome"/>
</dbReference>
<keyword evidence="8" id="KW-1185">Reference proteome</keyword>
<evidence type="ECO:0000256" key="5">
    <source>
        <dbReference type="SAM" id="Phobius"/>
    </source>
</evidence>
<evidence type="ECO:0000256" key="2">
    <source>
        <dbReference type="ARBA" id="ARBA00022692"/>
    </source>
</evidence>
<dbReference type="InterPro" id="IPR007016">
    <property type="entry name" value="O-antigen_ligase-rel_domated"/>
</dbReference>
<dbReference type="EMBL" id="CP053921">
    <property type="protein sequence ID" value="QKG72453.1"/>
    <property type="molecule type" value="Genomic_DNA"/>
</dbReference>
<gene>
    <name evidence="7" type="ORF">HQR01_14340</name>
</gene>
<feature type="domain" description="O-antigen ligase-related" evidence="6">
    <location>
        <begin position="237"/>
        <end position="376"/>
    </location>
</feature>
<evidence type="ECO:0000256" key="4">
    <source>
        <dbReference type="ARBA" id="ARBA00023136"/>
    </source>
</evidence>
<protein>
    <submittedName>
        <fullName evidence="7">O-antigen ligase family protein</fullName>
    </submittedName>
</protein>
<dbReference type="PANTHER" id="PTHR37422:SF21">
    <property type="entry name" value="EXOQ-LIKE PROTEIN"/>
    <property type="match status" value="1"/>
</dbReference>
<dbReference type="GO" id="GO:0016874">
    <property type="term" value="F:ligase activity"/>
    <property type="evidence" value="ECO:0007669"/>
    <property type="project" value="UniProtKB-KW"/>
</dbReference>
<feature type="transmembrane region" description="Helical" evidence="5">
    <location>
        <begin position="426"/>
        <end position="444"/>
    </location>
</feature>
<proteinExistence type="predicted"/>
<evidence type="ECO:0000313" key="7">
    <source>
        <dbReference type="EMBL" id="QKG72453.1"/>
    </source>
</evidence>
<evidence type="ECO:0000313" key="8">
    <source>
        <dbReference type="Proteomes" id="UP000504693"/>
    </source>
</evidence>
<sequence length="456" mass="48645">MIGLQHRLPETRQGWIVAGFLGLALVFGGGGSPSAAAEIIVQLAFVAGVVAWVWWPDRQALVPPNGALLVLAGLLLGPPVLQLVPLPPAIWQALPGRELLAAAFASVEGAADRWWPLSVAPYNTLAALLALVPVVGALLASGMLAPRDRRFLLLVISLVSLAGAALGALQMAGGGHRFRLYEISHDLWLTAFHASRNSAADALLIGMLALTAWFASGSRRRPLLPSDLGLLALCQTFLFVALVLTGSRAGIALFVPVLLFQFAMLRTAGIARGLSNGMASAASLFGLVVLGATLFSHNSRVAEVLARFDATRDSRIDMWQDTWTAISTYWPVGSGIGTFTRTFLPVERLPMIDDQFPNRAHNDFLEFLLEAGLLAPLVLTIGFVVFAYLARKAWQVMPQERPVTLFSVGTFVVIALHSLVDYPLRNMALAVVAGVAAGLLGAIAREGREGRETNAT</sequence>
<evidence type="ECO:0000256" key="3">
    <source>
        <dbReference type="ARBA" id="ARBA00022989"/>
    </source>
</evidence>
<feature type="transmembrane region" description="Helical" evidence="5">
    <location>
        <begin position="278"/>
        <end position="295"/>
    </location>
</feature>
<name>A0A7D3XIW5_9SPHN</name>
<dbReference type="KEGG" id="emv:HQR01_14340"/>
<organism evidence="7 8">
    <name type="scientific">Erythrobacter mangrovi</name>
    <dbReference type="NCBI Taxonomy" id="2739433"/>
    <lineage>
        <taxon>Bacteria</taxon>
        <taxon>Pseudomonadati</taxon>
        <taxon>Pseudomonadota</taxon>
        <taxon>Alphaproteobacteria</taxon>
        <taxon>Sphingomonadales</taxon>
        <taxon>Erythrobacteraceae</taxon>
        <taxon>Erythrobacter/Porphyrobacter group</taxon>
        <taxon>Erythrobacter</taxon>
    </lineage>
</organism>
<feature type="transmembrane region" description="Helical" evidence="5">
    <location>
        <begin position="67"/>
        <end position="90"/>
    </location>
</feature>
<comment type="subcellular location">
    <subcellularLocation>
        <location evidence="1">Membrane</location>
        <topology evidence="1">Multi-pass membrane protein</topology>
    </subcellularLocation>
</comment>
<keyword evidence="2 5" id="KW-0812">Transmembrane</keyword>
<feature type="transmembrane region" description="Helical" evidence="5">
    <location>
        <begin position="124"/>
        <end position="144"/>
    </location>
</feature>
<dbReference type="AlphaFoldDB" id="A0A7D3XIW5"/>
<feature type="transmembrane region" description="Helical" evidence="5">
    <location>
        <begin position="12"/>
        <end position="29"/>
    </location>
</feature>
<reference evidence="7 8" key="1">
    <citation type="submission" date="2020-05" db="EMBL/GenBank/DDBJ databases">
        <title>Erythrobacter mangrovi sp. nov., isolated from rhizosphere soil of mangrove plant (Kandelia candel).</title>
        <authorList>
            <person name="Ye Y.H."/>
        </authorList>
    </citation>
    <scope>NUCLEOTIDE SEQUENCE [LARGE SCALE GENOMIC DNA]</scope>
    <source>
        <strain evidence="7 8">EB310</strain>
    </source>
</reference>
<feature type="transmembrane region" description="Helical" evidence="5">
    <location>
        <begin position="367"/>
        <end position="390"/>
    </location>
</feature>
<feature type="transmembrane region" description="Helical" evidence="5">
    <location>
        <begin position="151"/>
        <end position="172"/>
    </location>
</feature>
<evidence type="ECO:0000259" key="6">
    <source>
        <dbReference type="Pfam" id="PF04932"/>
    </source>
</evidence>
<accession>A0A7D3XIW5</accession>
<dbReference type="RefSeq" id="WP_173215732.1">
    <property type="nucleotide sequence ID" value="NZ_CP053921.1"/>
</dbReference>
<dbReference type="Pfam" id="PF04932">
    <property type="entry name" value="Wzy_C"/>
    <property type="match status" value="1"/>
</dbReference>
<keyword evidence="7" id="KW-0436">Ligase</keyword>